<keyword evidence="3" id="KW-0235">DNA replication</keyword>
<evidence type="ECO:0000256" key="3">
    <source>
        <dbReference type="ARBA" id="ARBA00022705"/>
    </source>
</evidence>
<accession>A0ABR1FE89</accession>
<feature type="region of interest" description="Disordered" evidence="5">
    <location>
        <begin position="76"/>
        <end position="103"/>
    </location>
</feature>
<evidence type="ECO:0000313" key="6">
    <source>
        <dbReference type="EMBL" id="KAK7208062.1"/>
    </source>
</evidence>
<feature type="compositionally biased region" description="Low complexity" evidence="5">
    <location>
        <begin position="216"/>
        <end position="227"/>
    </location>
</feature>
<name>A0ABR1FE89_9ASCO</name>
<feature type="compositionally biased region" description="Low complexity" evidence="5">
    <location>
        <begin position="82"/>
        <end position="93"/>
    </location>
</feature>
<dbReference type="InterPro" id="IPR019038">
    <property type="entry name" value="POLD3"/>
</dbReference>
<comment type="subcellular location">
    <subcellularLocation>
        <location evidence="1">Nucleus</location>
    </subcellularLocation>
</comment>
<dbReference type="PANTHER" id="PTHR17598:SF13">
    <property type="entry name" value="DNA POLYMERASE DELTA SUBUNIT 3"/>
    <property type="match status" value="1"/>
</dbReference>
<dbReference type="Pfam" id="PF09507">
    <property type="entry name" value="CDC27"/>
    <property type="match status" value="1"/>
</dbReference>
<sequence length="491" mass="53204">MAVDYNTLLATRVVHEQKPITYRLLSREQKINVTVAKKVLYAFYDAAKKQYPGQVHATYAIAGVERVATPADEDTVMSDALPSSQPTDPDSSQAESEVRVNETTRTTFQLVQQEDLEEVKLRFDRIDMIYVYSLEPAPLSSDLVVLSDCQRAVREMDVSGGLELFNTIATCQNPKAKQSSKPIQITPPSAPAGRAPAPSKKADKPTVGSGDDKSSLAKQSSAAQTKKPTQRPFQLSTTSKPKPKVKTEAQESVQESGAAKMLESTKEVPVIKKEKPATKAASSTKPAEVSQELQSMFSDNESDQEEDAKSDVDMIDEVDEAPMDSGLIGEPAEVPDDSASTSANDTPDSKMDSQPAEDPERQTDSAAEVETEEPVAVDSTAPAKPKGRKRGTRKVEERVSTMENGFMVRKTVTKWVEYSESESESEAVSVPAKAKPASSKPERKTSPAVKAEPAEGDKDTDSSDTSSKKGGVKKKGLMKGQGSLMSFFKKK</sequence>
<feature type="compositionally biased region" description="Polar residues" evidence="5">
    <location>
        <begin position="280"/>
        <end position="299"/>
    </location>
</feature>
<dbReference type="GeneID" id="90037244"/>
<dbReference type="InterPro" id="IPR041913">
    <property type="entry name" value="POLD3_sf"/>
</dbReference>
<gene>
    <name evidence="6" type="ORF">BZA70DRAFT_272814</name>
</gene>
<feature type="compositionally biased region" description="Basic and acidic residues" evidence="5">
    <location>
        <begin position="263"/>
        <end position="277"/>
    </location>
</feature>
<evidence type="ECO:0000256" key="1">
    <source>
        <dbReference type="ARBA" id="ARBA00004123"/>
    </source>
</evidence>
<comment type="caution">
    <text evidence="6">The sequence shown here is derived from an EMBL/GenBank/DDBJ whole genome shotgun (WGS) entry which is preliminary data.</text>
</comment>
<protein>
    <recommendedName>
        <fullName evidence="2">DNA polymerase delta subunit 3</fullName>
    </recommendedName>
</protein>
<keyword evidence="7" id="KW-1185">Reference proteome</keyword>
<feature type="compositionally biased region" description="Polar residues" evidence="5">
    <location>
        <begin position="173"/>
        <end position="183"/>
    </location>
</feature>
<evidence type="ECO:0000313" key="7">
    <source>
        <dbReference type="Proteomes" id="UP001498771"/>
    </source>
</evidence>
<dbReference type="EMBL" id="JBBJBU010000001">
    <property type="protein sequence ID" value="KAK7208062.1"/>
    <property type="molecule type" value="Genomic_DNA"/>
</dbReference>
<dbReference type="RefSeq" id="XP_064771095.1">
    <property type="nucleotide sequence ID" value="XM_064911732.1"/>
</dbReference>
<feature type="compositionally biased region" description="Acidic residues" evidence="5">
    <location>
        <begin position="313"/>
        <end position="322"/>
    </location>
</feature>
<dbReference type="PANTHER" id="PTHR17598">
    <property type="entry name" value="DNA POLYMERASE DELTA SUBUNIT 3"/>
    <property type="match status" value="1"/>
</dbReference>
<feature type="region of interest" description="Disordered" evidence="5">
    <location>
        <begin position="173"/>
        <end position="491"/>
    </location>
</feature>
<feature type="compositionally biased region" description="Basic and acidic residues" evidence="5">
    <location>
        <begin position="200"/>
        <end position="215"/>
    </location>
</feature>
<reference evidence="6 7" key="1">
    <citation type="submission" date="2024-03" db="EMBL/GenBank/DDBJ databases">
        <title>Genome-scale model development and genomic sequencing of the oleaginous clade Lipomyces.</title>
        <authorList>
            <consortium name="Lawrence Berkeley National Laboratory"/>
            <person name="Czajka J.J."/>
            <person name="Han Y."/>
            <person name="Kim J."/>
            <person name="Mondo S.J."/>
            <person name="Hofstad B.A."/>
            <person name="Robles A."/>
            <person name="Haridas S."/>
            <person name="Riley R."/>
            <person name="LaButti K."/>
            <person name="Pangilinan J."/>
            <person name="Andreopoulos W."/>
            <person name="Lipzen A."/>
            <person name="Yan J."/>
            <person name="Wang M."/>
            <person name="Ng V."/>
            <person name="Grigoriev I.V."/>
            <person name="Spatafora J.W."/>
            <person name="Magnuson J.K."/>
            <person name="Baker S.E."/>
            <person name="Pomraning K.R."/>
        </authorList>
    </citation>
    <scope>NUCLEOTIDE SEQUENCE [LARGE SCALE GENOMIC DNA]</scope>
    <source>
        <strain evidence="6 7">Phaff 52-87</strain>
    </source>
</reference>
<organism evidence="6 7">
    <name type="scientific">Myxozyma melibiosi</name>
    <dbReference type="NCBI Taxonomy" id="54550"/>
    <lineage>
        <taxon>Eukaryota</taxon>
        <taxon>Fungi</taxon>
        <taxon>Dikarya</taxon>
        <taxon>Ascomycota</taxon>
        <taxon>Saccharomycotina</taxon>
        <taxon>Lipomycetes</taxon>
        <taxon>Lipomycetales</taxon>
        <taxon>Lipomycetaceae</taxon>
        <taxon>Myxozyma</taxon>
    </lineage>
</organism>
<keyword evidence="4" id="KW-0539">Nucleus</keyword>
<dbReference type="Gene3D" id="3.90.1030.20">
    <property type="entry name" value="DNA polymerase delta, p66 (Cdc27) subunit, wHTH domain"/>
    <property type="match status" value="1"/>
</dbReference>
<feature type="compositionally biased region" description="Basic and acidic residues" evidence="5">
    <location>
        <begin position="452"/>
        <end position="461"/>
    </location>
</feature>
<evidence type="ECO:0000256" key="2">
    <source>
        <dbReference type="ARBA" id="ARBA00017589"/>
    </source>
</evidence>
<proteinExistence type="predicted"/>
<evidence type="ECO:0000256" key="5">
    <source>
        <dbReference type="SAM" id="MobiDB-lite"/>
    </source>
</evidence>
<dbReference type="Proteomes" id="UP001498771">
    <property type="component" value="Unassembled WGS sequence"/>
</dbReference>
<evidence type="ECO:0000256" key="4">
    <source>
        <dbReference type="ARBA" id="ARBA00023242"/>
    </source>
</evidence>